<reference evidence="2" key="1">
    <citation type="journal article" date="2019" name="Int. J. Syst. Evol. Microbiol.">
        <title>The Global Catalogue of Microorganisms (GCM) 10K type strain sequencing project: providing services to taxonomists for standard genome sequencing and annotation.</title>
        <authorList>
            <consortium name="The Broad Institute Genomics Platform"/>
            <consortium name="The Broad Institute Genome Sequencing Center for Infectious Disease"/>
            <person name="Wu L."/>
            <person name="Ma J."/>
        </authorList>
    </citation>
    <scope>NUCLEOTIDE SEQUENCE [LARGE SCALE GENOMIC DNA]</scope>
    <source>
        <strain evidence="2">CCTCC AB 2017081</strain>
    </source>
</reference>
<dbReference type="EMBL" id="JBHRZG010000010">
    <property type="protein sequence ID" value="MFC3833341.1"/>
    <property type="molecule type" value="Genomic_DNA"/>
</dbReference>
<gene>
    <name evidence="1" type="ORF">ACFOSB_10770</name>
</gene>
<evidence type="ECO:0000313" key="2">
    <source>
        <dbReference type="Proteomes" id="UP001595803"/>
    </source>
</evidence>
<evidence type="ECO:0008006" key="3">
    <source>
        <dbReference type="Google" id="ProtNLM"/>
    </source>
</evidence>
<sequence length="216" mass="23659">MPDLDNMAKKVKGLWKRYGVRAAIADAEQPAADGTSRLAEMLKHILSRVAATYAGVEHLPAFREQLQRLAALPLQERGAAFAAMRFPIIPEGKESVVRAARQVGILICEGQVTPAQVPVELARRFLVAIPDAEFFGRLVSEDYPALFRTEAEARVSLQRAQSDVAEFAAGAAPEFAASMFQTVPAVPRPEVPRRDTAEQMEGSVNINFDLLDDEDD</sequence>
<organism evidence="1 2">
    <name type="scientific">Deinococcus rufus</name>
    <dbReference type="NCBI Taxonomy" id="2136097"/>
    <lineage>
        <taxon>Bacteria</taxon>
        <taxon>Thermotogati</taxon>
        <taxon>Deinococcota</taxon>
        <taxon>Deinococci</taxon>
        <taxon>Deinococcales</taxon>
        <taxon>Deinococcaceae</taxon>
        <taxon>Deinococcus</taxon>
    </lineage>
</organism>
<comment type="caution">
    <text evidence="1">The sequence shown here is derived from an EMBL/GenBank/DDBJ whole genome shotgun (WGS) entry which is preliminary data.</text>
</comment>
<dbReference type="RefSeq" id="WP_322472743.1">
    <property type="nucleotide sequence ID" value="NZ_JBHRZG010000010.1"/>
</dbReference>
<protein>
    <recommendedName>
        <fullName evidence="3">DUF2267 domain-containing protein</fullName>
    </recommendedName>
</protein>
<dbReference type="Proteomes" id="UP001595803">
    <property type="component" value="Unassembled WGS sequence"/>
</dbReference>
<accession>A0ABV7ZB61</accession>
<keyword evidence="2" id="KW-1185">Reference proteome</keyword>
<proteinExistence type="predicted"/>
<name>A0ABV7ZB61_9DEIO</name>
<evidence type="ECO:0000313" key="1">
    <source>
        <dbReference type="EMBL" id="MFC3833341.1"/>
    </source>
</evidence>